<proteinExistence type="predicted"/>
<gene>
    <name evidence="1" type="ORF">SKP52_02715</name>
</gene>
<dbReference type="Proteomes" id="UP000030907">
    <property type="component" value="Chromosome"/>
</dbReference>
<dbReference type="STRING" id="1515612.SKP52_02715"/>
<evidence type="ECO:0000313" key="1">
    <source>
        <dbReference type="EMBL" id="AJA07474.1"/>
    </source>
</evidence>
<reference evidence="1 2" key="1">
    <citation type="journal article" date="2015" name="Int. J. Syst. Evol. Microbiol.">
        <title>Description of Sphingopyxis fribergensis sp. nov. - a soil bacterium with the ability to degrade styrene and phenylacetic acid.</title>
        <authorList>
            <person name="Oelschlagel M."/>
            <person name="Ruckert C."/>
            <person name="Kalinowski J."/>
            <person name="Schmidt G."/>
            <person name="Schlomann M."/>
            <person name="Tischler D."/>
        </authorList>
    </citation>
    <scope>NUCLEOTIDE SEQUENCE [LARGE SCALE GENOMIC DNA]</scope>
    <source>
        <strain evidence="1 2">Kp5.2</strain>
    </source>
</reference>
<organism evidence="1 2">
    <name type="scientific">Sphingopyxis fribergensis</name>
    <dbReference type="NCBI Taxonomy" id="1515612"/>
    <lineage>
        <taxon>Bacteria</taxon>
        <taxon>Pseudomonadati</taxon>
        <taxon>Pseudomonadota</taxon>
        <taxon>Alphaproteobacteria</taxon>
        <taxon>Sphingomonadales</taxon>
        <taxon>Sphingomonadaceae</taxon>
        <taxon>Sphingopyxis</taxon>
    </lineage>
</organism>
<protein>
    <submittedName>
        <fullName evidence="1">Uncharacterized protein</fullName>
    </submittedName>
</protein>
<dbReference type="EMBL" id="CP009122">
    <property type="protein sequence ID" value="AJA07474.1"/>
    <property type="molecule type" value="Genomic_DNA"/>
</dbReference>
<accession>A0A0A7PBY9</accession>
<dbReference type="Gene3D" id="2.60.40.10">
    <property type="entry name" value="Immunoglobulins"/>
    <property type="match status" value="1"/>
</dbReference>
<dbReference type="InterPro" id="IPR013783">
    <property type="entry name" value="Ig-like_fold"/>
</dbReference>
<dbReference type="RefSeq" id="WP_228383799.1">
    <property type="nucleotide sequence ID" value="NZ_CP009122.1"/>
</dbReference>
<dbReference type="AlphaFoldDB" id="A0A0A7PBY9"/>
<dbReference type="KEGG" id="sphk:SKP52_02715"/>
<keyword evidence="2" id="KW-1185">Reference proteome</keyword>
<sequence length="696" mass="75716">MASVKKIVSLVALAALAVFVPQVALIVGPKLLGAAIGAVFGPKNRSKMEASKVNVKIPEPPRWLNCGRARQGGGVLFAEFDGEGRWWYLVVHSDEILHDGFSYFLDDEPVTLDGSGYVNEKEFRLKTNKAKDPAETDGEGKGYIRIWTTTYSETDPTPPRISELDAAFASKWTSDHRLVGTTFSVVCMDAIEIEHRYKIYRWRGPIGLGEPAISVVGDWANAFDPRDEAQTLGDRTTYKPTRNPVLVWAWFRTHPFGRGKAESSIDWGRIAEQADICDQDVVGIEGTQKRYEAGVAIVDETRRVDAEQEILAACDGFIFFGEDGKAWVNVGHYTAPTISLSRNRDIMAMSSIEAQDGESETQGVIVRYTDPAANYTAQPSAAWINPLYYDPFTTPKFLTIDVLPCQNHNQAMRIAKAVGQRAQPRHKIAPIANLRGLQCRHERIVAIDYDNTFAGDYEIATPVELDGAGIFTGFGAVPVNSSRWTLLPGEEQPKPVVDGSIGTVSFPAISGESVAYSDGAIRIDFPALPRDDATYVGEYILTSEITGSENDPWVSMTVNVDTAVSGPVQGGASYTVRYRYVVTSGRGSAYEYATITPEDTMPPATNLTVDGGVGEAAVTWKNPNDLRFFSSDIYRGTTNVFGSATLIAPGYAGGLGELQTITDTPLAPDTYYYWIVATDGGSIEATPTGPVSGTVT</sequence>
<name>A0A0A7PBY9_9SPHN</name>
<evidence type="ECO:0000313" key="2">
    <source>
        <dbReference type="Proteomes" id="UP000030907"/>
    </source>
</evidence>
<dbReference type="HOGENOM" id="CLU_018818_0_0_5"/>